<feature type="compositionally biased region" description="Basic residues" evidence="1">
    <location>
        <begin position="89"/>
        <end position="99"/>
    </location>
</feature>
<comment type="caution">
    <text evidence="2">The sequence shown here is derived from an EMBL/GenBank/DDBJ whole genome shotgun (WGS) entry which is preliminary data.</text>
</comment>
<proteinExistence type="predicted"/>
<evidence type="ECO:0000256" key="1">
    <source>
        <dbReference type="SAM" id="MobiDB-lite"/>
    </source>
</evidence>
<feature type="region of interest" description="Disordered" evidence="1">
    <location>
        <begin position="1"/>
        <end position="28"/>
    </location>
</feature>
<protein>
    <submittedName>
        <fullName evidence="2">Uncharacterized protein</fullName>
    </submittedName>
</protein>
<evidence type="ECO:0000313" key="3">
    <source>
        <dbReference type="Proteomes" id="UP000886595"/>
    </source>
</evidence>
<dbReference type="AlphaFoldDB" id="A0A8X7QAU1"/>
<gene>
    <name evidence="2" type="ORF">Bca52824_073816</name>
</gene>
<dbReference type="Proteomes" id="UP000886595">
    <property type="component" value="Unassembled WGS sequence"/>
</dbReference>
<feature type="region of interest" description="Disordered" evidence="1">
    <location>
        <begin position="63"/>
        <end position="99"/>
    </location>
</feature>
<name>A0A8X7QAU1_BRACI</name>
<feature type="compositionally biased region" description="Acidic residues" evidence="1">
    <location>
        <begin position="9"/>
        <end position="28"/>
    </location>
</feature>
<dbReference type="OrthoDB" id="10610576at2759"/>
<accession>A0A8X7QAU1</accession>
<keyword evidence="3" id="KW-1185">Reference proteome</keyword>
<feature type="compositionally biased region" description="Basic and acidic residues" evidence="1">
    <location>
        <begin position="63"/>
        <end position="88"/>
    </location>
</feature>
<evidence type="ECO:0000313" key="2">
    <source>
        <dbReference type="EMBL" id="KAG2266737.1"/>
    </source>
</evidence>
<dbReference type="EMBL" id="JAAMPC010000014">
    <property type="protein sequence ID" value="KAG2266737.1"/>
    <property type="molecule type" value="Genomic_DNA"/>
</dbReference>
<sequence length="99" mass="11666">MERQKARGEEEELDDESDDDDDWSLNDDFAEVTEYEKKKPKSHKPTIAKKGLCFLHKPVAEKTAFDEAEKKREEEESKDAPTADSDVKRHCKQQQRRER</sequence>
<reference evidence="2 3" key="1">
    <citation type="submission" date="2020-02" db="EMBL/GenBank/DDBJ databases">
        <authorList>
            <person name="Ma Q."/>
            <person name="Huang Y."/>
            <person name="Song X."/>
            <person name="Pei D."/>
        </authorList>
    </citation>
    <scope>NUCLEOTIDE SEQUENCE [LARGE SCALE GENOMIC DNA]</scope>
    <source>
        <strain evidence="2">Sxm20200214</strain>
        <tissue evidence="2">Leaf</tissue>
    </source>
</reference>
<organism evidence="2 3">
    <name type="scientific">Brassica carinata</name>
    <name type="common">Ethiopian mustard</name>
    <name type="synonym">Abyssinian cabbage</name>
    <dbReference type="NCBI Taxonomy" id="52824"/>
    <lineage>
        <taxon>Eukaryota</taxon>
        <taxon>Viridiplantae</taxon>
        <taxon>Streptophyta</taxon>
        <taxon>Embryophyta</taxon>
        <taxon>Tracheophyta</taxon>
        <taxon>Spermatophyta</taxon>
        <taxon>Magnoliopsida</taxon>
        <taxon>eudicotyledons</taxon>
        <taxon>Gunneridae</taxon>
        <taxon>Pentapetalae</taxon>
        <taxon>rosids</taxon>
        <taxon>malvids</taxon>
        <taxon>Brassicales</taxon>
        <taxon>Brassicaceae</taxon>
        <taxon>Brassiceae</taxon>
        <taxon>Brassica</taxon>
    </lineage>
</organism>